<dbReference type="HOGENOM" id="CLU_1898631_0_0_1"/>
<dbReference type="AlphaFoldDB" id="T1H330"/>
<name>T1H330_MEGSC</name>
<keyword evidence="3" id="KW-1185">Reference proteome</keyword>
<evidence type="ECO:0000313" key="3">
    <source>
        <dbReference type="Proteomes" id="UP000015102"/>
    </source>
</evidence>
<accession>T1H330</accession>
<evidence type="ECO:0000256" key="1">
    <source>
        <dbReference type="SAM" id="SignalP"/>
    </source>
</evidence>
<reference evidence="3" key="1">
    <citation type="submission" date="2013-02" db="EMBL/GenBank/DDBJ databases">
        <authorList>
            <person name="Hughes D."/>
        </authorList>
    </citation>
    <scope>NUCLEOTIDE SEQUENCE</scope>
    <source>
        <strain>Durham</strain>
        <strain evidence="3">NC isolate 2 -- Noor lab</strain>
    </source>
</reference>
<dbReference type="Proteomes" id="UP000015102">
    <property type="component" value="Unassembled WGS sequence"/>
</dbReference>
<evidence type="ECO:0000313" key="2">
    <source>
        <dbReference type="EnsemblMetazoa" id="MESCA010641-PA"/>
    </source>
</evidence>
<evidence type="ECO:0008006" key="4">
    <source>
        <dbReference type="Google" id="ProtNLM"/>
    </source>
</evidence>
<proteinExistence type="predicted"/>
<reference evidence="2" key="2">
    <citation type="submission" date="2015-06" db="UniProtKB">
        <authorList>
            <consortium name="EnsemblMetazoa"/>
        </authorList>
    </citation>
    <scope>IDENTIFICATION</scope>
</reference>
<organism evidence="2 3">
    <name type="scientific">Megaselia scalaris</name>
    <name type="common">Humpbacked fly</name>
    <name type="synonym">Phora scalaris</name>
    <dbReference type="NCBI Taxonomy" id="36166"/>
    <lineage>
        <taxon>Eukaryota</taxon>
        <taxon>Metazoa</taxon>
        <taxon>Ecdysozoa</taxon>
        <taxon>Arthropoda</taxon>
        <taxon>Hexapoda</taxon>
        <taxon>Insecta</taxon>
        <taxon>Pterygota</taxon>
        <taxon>Neoptera</taxon>
        <taxon>Endopterygota</taxon>
        <taxon>Diptera</taxon>
        <taxon>Brachycera</taxon>
        <taxon>Muscomorpha</taxon>
        <taxon>Platypezoidea</taxon>
        <taxon>Phoridae</taxon>
        <taxon>Megaseliini</taxon>
        <taxon>Megaselia</taxon>
    </lineage>
</organism>
<feature type="signal peptide" evidence="1">
    <location>
        <begin position="1"/>
        <end position="21"/>
    </location>
</feature>
<dbReference type="EMBL" id="CAQQ02112553">
    <property type="status" value="NOT_ANNOTATED_CDS"/>
    <property type="molecule type" value="Genomic_DNA"/>
</dbReference>
<dbReference type="EnsemblMetazoa" id="MESCA010641-RA">
    <property type="protein sequence ID" value="MESCA010641-PA"/>
    <property type="gene ID" value="MESCA010641"/>
</dbReference>
<keyword evidence="1" id="KW-0732">Signal</keyword>
<sequence>MFTKICIVLLLANCFGNYVQTNKTTLCGTYIEECKTNSSPGWPLIKICYEDTNCSTCRCPILPYCPNDSLEKCCKSRSPECKCTCPRYCASEEENKYCCIADTTIPPNFNCECICLLGIQPFFSPNTLKSAAGK</sequence>
<feature type="chain" id="PRO_5004577338" description="Antistasin-like domain-containing protein" evidence="1">
    <location>
        <begin position="22"/>
        <end position="134"/>
    </location>
</feature>
<protein>
    <recommendedName>
        <fullName evidence="4">Antistasin-like domain-containing protein</fullName>
    </recommendedName>
</protein>